<dbReference type="AlphaFoldDB" id="A0A9Q8SB76"/>
<accession>A0A9Q8SB76</accession>
<evidence type="ECO:0000313" key="2">
    <source>
        <dbReference type="Proteomes" id="UP000830671"/>
    </source>
</evidence>
<evidence type="ECO:0000313" key="1">
    <source>
        <dbReference type="EMBL" id="UQC73691.1"/>
    </source>
</evidence>
<sequence length="112" mass="12480">MTCTTSLSYDFGFADVDGFEYDMLMIARASGCINMINRYIGRWFFARGAGQPRYRLAILEYASVRSASEPIGTSVSEFHYTKTTWVSVDLHLTVQACPGLLDKNDVDPIPPA</sequence>
<name>A0A9Q8SB76_9PEZI</name>
<dbReference type="Proteomes" id="UP000830671">
    <property type="component" value="Chromosome 1"/>
</dbReference>
<organism evidence="1 2">
    <name type="scientific">Colletotrichum lupini</name>
    <dbReference type="NCBI Taxonomy" id="145971"/>
    <lineage>
        <taxon>Eukaryota</taxon>
        <taxon>Fungi</taxon>
        <taxon>Dikarya</taxon>
        <taxon>Ascomycota</taxon>
        <taxon>Pezizomycotina</taxon>
        <taxon>Sordariomycetes</taxon>
        <taxon>Hypocreomycetidae</taxon>
        <taxon>Glomerellales</taxon>
        <taxon>Glomerellaceae</taxon>
        <taxon>Colletotrichum</taxon>
        <taxon>Colletotrichum acutatum species complex</taxon>
    </lineage>
</organism>
<dbReference type="GeneID" id="73334397"/>
<proteinExistence type="predicted"/>
<dbReference type="EMBL" id="CP019471">
    <property type="protein sequence ID" value="UQC73691.1"/>
    <property type="molecule type" value="Genomic_DNA"/>
</dbReference>
<dbReference type="RefSeq" id="XP_049135344.1">
    <property type="nucleotide sequence ID" value="XM_049279387.1"/>
</dbReference>
<protein>
    <submittedName>
        <fullName evidence="1">Uncharacterized protein</fullName>
    </submittedName>
</protein>
<gene>
    <name evidence="1" type="ORF">CLUP02_00337</name>
</gene>
<keyword evidence="2" id="KW-1185">Reference proteome</keyword>
<dbReference type="KEGG" id="clup:CLUP02_00337"/>
<reference evidence="1" key="1">
    <citation type="journal article" date="2021" name="Mol. Plant Microbe Interact.">
        <title>Complete Genome Sequence of the Plant-Pathogenic Fungus Colletotrichum lupini.</title>
        <authorList>
            <person name="Baroncelli R."/>
            <person name="Pensec F."/>
            <person name="Da Lio D."/>
            <person name="Boufleur T."/>
            <person name="Vicente I."/>
            <person name="Sarrocco S."/>
            <person name="Picot A."/>
            <person name="Baraldi E."/>
            <person name="Sukno S."/>
            <person name="Thon M."/>
            <person name="Le Floch G."/>
        </authorList>
    </citation>
    <scope>NUCLEOTIDE SEQUENCE</scope>
    <source>
        <strain evidence="1">IMI 504893</strain>
    </source>
</reference>